<evidence type="ECO:0000256" key="1">
    <source>
        <dbReference type="ARBA" id="ARBA00022723"/>
    </source>
</evidence>
<comment type="caution">
    <text evidence="5">The sequence shown here is derived from an EMBL/GenBank/DDBJ whole genome shotgun (WGS) entry which is preliminary data.</text>
</comment>
<dbReference type="GO" id="GO:0046872">
    <property type="term" value="F:metal ion binding"/>
    <property type="evidence" value="ECO:0007669"/>
    <property type="project" value="UniProtKB-KW"/>
</dbReference>
<feature type="domain" description="Isopenicillin N synthase-like Fe(2+) 2OG dioxygenase" evidence="3">
    <location>
        <begin position="110"/>
        <end position="173"/>
    </location>
</feature>
<dbReference type="Gene3D" id="2.60.120.330">
    <property type="entry name" value="B-lactam Antibiotic, Isopenicillin N Synthase, Chain"/>
    <property type="match status" value="2"/>
</dbReference>
<name>A0AAP0HXZ0_9MAGN</name>
<evidence type="ECO:0000259" key="4">
    <source>
        <dbReference type="Pfam" id="PF14226"/>
    </source>
</evidence>
<dbReference type="InterPro" id="IPR027443">
    <property type="entry name" value="IPNS-like_sf"/>
</dbReference>
<dbReference type="EMBL" id="JBBNAG010000010">
    <property type="protein sequence ID" value="KAK9100559.1"/>
    <property type="molecule type" value="Genomic_DNA"/>
</dbReference>
<gene>
    <name evidence="5" type="ORF">Scep_023989</name>
</gene>
<keyword evidence="2" id="KW-0408">Iron</keyword>
<keyword evidence="6" id="KW-1185">Reference proteome</keyword>
<protein>
    <submittedName>
        <fullName evidence="5">Uncharacterized protein</fullName>
    </submittedName>
</protein>
<proteinExistence type="predicted"/>
<dbReference type="InterPro" id="IPR050295">
    <property type="entry name" value="Plant_2OG-oxidoreductases"/>
</dbReference>
<dbReference type="PANTHER" id="PTHR47991">
    <property type="entry name" value="OXOGLUTARATE/IRON-DEPENDENT DIOXYGENASE"/>
    <property type="match status" value="1"/>
</dbReference>
<accession>A0AAP0HXZ0</accession>
<dbReference type="Pfam" id="PF03171">
    <property type="entry name" value="2OG-FeII_Oxy"/>
    <property type="match status" value="1"/>
</dbReference>
<organism evidence="5 6">
    <name type="scientific">Stephania cephalantha</name>
    <dbReference type="NCBI Taxonomy" id="152367"/>
    <lineage>
        <taxon>Eukaryota</taxon>
        <taxon>Viridiplantae</taxon>
        <taxon>Streptophyta</taxon>
        <taxon>Embryophyta</taxon>
        <taxon>Tracheophyta</taxon>
        <taxon>Spermatophyta</taxon>
        <taxon>Magnoliopsida</taxon>
        <taxon>Ranunculales</taxon>
        <taxon>Menispermaceae</taxon>
        <taxon>Menispermoideae</taxon>
        <taxon>Cissampelideae</taxon>
        <taxon>Stephania</taxon>
    </lineage>
</organism>
<dbReference type="SUPFAM" id="SSF51197">
    <property type="entry name" value="Clavaminate synthase-like"/>
    <property type="match status" value="1"/>
</dbReference>
<dbReference type="Proteomes" id="UP001419268">
    <property type="component" value="Unassembled WGS sequence"/>
</dbReference>
<evidence type="ECO:0000313" key="6">
    <source>
        <dbReference type="Proteomes" id="UP001419268"/>
    </source>
</evidence>
<evidence type="ECO:0000259" key="3">
    <source>
        <dbReference type="Pfam" id="PF03171"/>
    </source>
</evidence>
<dbReference type="InterPro" id="IPR026992">
    <property type="entry name" value="DIOX_N"/>
</dbReference>
<reference evidence="5 6" key="1">
    <citation type="submission" date="2024-01" db="EMBL/GenBank/DDBJ databases">
        <title>Genome assemblies of Stephania.</title>
        <authorList>
            <person name="Yang L."/>
        </authorList>
    </citation>
    <scope>NUCLEOTIDE SEQUENCE [LARGE SCALE GENOMIC DNA]</scope>
    <source>
        <strain evidence="5">JXDWG</strain>
        <tissue evidence="5">Leaf</tissue>
    </source>
</reference>
<feature type="domain" description="Non-haem dioxygenase N-terminal" evidence="4">
    <location>
        <begin position="9"/>
        <end position="79"/>
    </location>
</feature>
<evidence type="ECO:0000313" key="5">
    <source>
        <dbReference type="EMBL" id="KAK9100559.1"/>
    </source>
</evidence>
<dbReference type="AlphaFoldDB" id="A0AAP0HXZ0"/>
<sequence length="174" mass="19528">MDASISSSVPIIDLHLLYSPNSSTQQKQDEIEKLKSALTSWGLFQAIGHEIPSSLLDDSHEMVKGIFDLSMGENKKKFLNEYSLKCNFVAEFVLKVMAESLGLEEDYFLKQMGERGAITLVLQDKEVEGLQVFKDGKWIKVPILPNLILINVADQVEIMSNGVYKSPVHRVITN</sequence>
<dbReference type="Pfam" id="PF14226">
    <property type="entry name" value="DIOX_N"/>
    <property type="match status" value="1"/>
</dbReference>
<evidence type="ECO:0000256" key="2">
    <source>
        <dbReference type="ARBA" id="ARBA00023004"/>
    </source>
</evidence>
<dbReference type="InterPro" id="IPR044861">
    <property type="entry name" value="IPNS-like_FE2OG_OXY"/>
</dbReference>
<keyword evidence="1" id="KW-0479">Metal-binding</keyword>